<dbReference type="EMBL" id="NKHF01000076">
    <property type="protein sequence ID" value="PCK30672.1"/>
    <property type="molecule type" value="Genomic_DNA"/>
</dbReference>
<dbReference type="Gene3D" id="1.10.287.470">
    <property type="entry name" value="Helix hairpin bin"/>
    <property type="match status" value="1"/>
</dbReference>
<dbReference type="Gene3D" id="2.40.50.100">
    <property type="match status" value="1"/>
</dbReference>
<keyword evidence="3" id="KW-1185">Reference proteome</keyword>
<name>A0A2A5JMJ9_PSEO7</name>
<organism evidence="2 3">
    <name type="scientific">Pseudoalteromonas piscicida</name>
    <dbReference type="NCBI Taxonomy" id="43662"/>
    <lineage>
        <taxon>Bacteria</taxon>
        <taxon>Pseudomonadati</taxon>
        <taxon>Pseudomonadota</taxon>
        <taxon>Gammaproteobacteria</taxon>
        <taxon>Alteromonadales</taxon>
        <taxon>Pseudoalteromonadaceae</taxon>
        <taxon>Pseudoalteromonas</taxon>
    </lineage>
</organism>
<proteinExistence type="predicted"/>
<sequence length="413" mass="45181">MDLVKPTKPKNTKRTLLVTLVVGLFISLLLWQQRTSHLSVARTDILVAPVQQGPLTLTVESFGELRSAEQMLLNAQSAAIVKMIRHKAGAVVNKGEVIAQLVSPDLTLQVQQAMQALRQSKAMREQLVLTQQRELLNEQTQLMQKQGEHKTLVLRHEAEQNLAKKGIISALDFAQTKTSLTTLQHEIGMLQQRAQQLEALHVSALALADEAVAIRNQELQNLLEKQAQLTIRANTSGMIERMPLALGQRLNVGDEVALIGSNQSLVAVLSVPQSQVRWVENGQNVAVKMQTNVVHGKVIRIDPVVTDNTVEVEVSLPRNLPKQARAQLSISASIAINHIPNATYVQRPASIQDNQTHTLFKVNSDNTAQPVAVHFGASTGKYIVIDSGVEAGSQLIISDLAHLASLDETISLN</sequence>
<evidence type="ECO:0000313" key="3">
    <source>
        <dbReference type="Proteomes" id="UP000228621"/>
    </source>
</evidence>
<dbReference type="RefSeq" id="WP_099643062.1">
    <property type="nucleotide sequence ID" value="NZ_NKHF01000076.1"/>
</dbReference>
<gene>
    <name evidence="2" type="ORF">CEX98_16105</name>
</gene>
<dbReference type="PANTHER" id="PTHR30097:SF4">
    <property type="entry name" value="SLR6042 PROTEIN"/>
    <property type="match status" value="1"/>
</dbReference>
<evidence type="ECO:0000256" key="1">
    <source>
        <dbReference type="ARBA" id="ARBA00022448"/>
    </source>
</evidence>
<dbReference type="OrthoDB" id="6315048at2"/>
<comment type="caution">
    <text evidence="2">The sequence shown here is derived from an EMBL/GenBank/DDBJ whole genome shotgun (WGS) entry which is preliminary data.</text>
</comment>
<keyword evidence="1" id="KW-0813">Transport</keyword>
<evidence type="ECO:0000313" key="2">
    <source>
        <dbReference type="EMBL" id="PCK30672.1"/>
    </source>
</evidence>
<dbReference type="Gene3D" id="2.40.420.20">
    <property type="match status" value="1"/>
</dbReference>
<dbReference type="GO" id="GO:0015679">
    <property type="term" value="P:plasma membrane copper ion transport"/>
    <property type="evidence" value="ECO:0007669"/>
    <property type="project" value="TreeGrafter"/>
</dbReference>
<dbReference type="Proteomes" id="UP000228621">
    <property type="component" value="Unassembled WGS sequence"/>
</dbReference>
<dbReference type="PANTHER" id="PTHR30097">
    <property type="entry name" value="CATION EFFLUX SYSTEM PROTEIN CUSB"/>
    <property type="match status" value="1"/>
</dbReference>
<dbReference type="GO" id="GO:0030313">
    <property type="term" value="C:cell envelope"/>
    <property type="evidence" value="ECO:0007669"/>
    <property type="project" value="TreeGrafter"/>
</dbReference>
<reference evidence="3" key="1">
    <citation type="journal article" date="2019" name="Genome Announc.">
        <title>Draft Genome Sequence of Pseudoalteromonas piscicida Strain 36Y ROTHPW, an Hypersaline Seawater Isolate from the South Coast of Sonora, Mexico.</title>
        <authorList>
            <person name="Sanchez-Diaz R."/>
            <person name="Molina-Garza Z.J."/>
            <person name="Cruz-Suarez L.E."/>
            <person name="Selvin J."/>
            <person name="Kiran G.S."/>
            <person name="Ibarra-Gamez J.C."/>
            <person name="Gomez-Gil B."/>
            <person name="Galaviz-Silva L."/>
        </authorList>
    </citation>
    <scope>NUCLEOTIDE SEQUENCE [LARGE SCALE GENOMIC DNA]</scope>
    <source>
        <strain evidence="3">36Y_RITHPW</strain>
    </source>
</reference>
<protein>
    <submittedName>
        <fullName evidence="2">RND transporter</fullName>
    </submittedName>
</protein>
<dbReference type="InterPro" id="IPR051909">
    <property type="entry name" value="MFP_Cation_Efflux"/>
</dbReference>
<dbReference type="Gene3D" id="2.40.30.170">
    <property type="match status" value="1"/>
</dbReference>
<dbReference type="GO" id="GO:0060003">
    <property type="term" value="P:copper ion export"/>
    <property type="evidence" value="ECO:0007669"/>
    <property type="project" value="TreeGrafter"/>
</dbReference>
<accession>A0A2A5JMJ9</accession>
<dbReference type="AlphaFoldDB" id="A0A2A5JMJ9"/>